<evidence type="ECO:0000313" key="2">
    <source>
        <dbReference type="Proteomes" id="UP000886860"/>
    </source>
</evidence>
<evidence type="ECO:0000313" key="1">
    <source>
        <dbReference type="EMBL" id="HIT41929.1"/>
    </source>
</evidence>
<gene>
    <name evidence="1" type="ORF">IAB60_07535</name>
</gene>
<reference evidence="1" key="1">
    <citation type="submission" date="2020-10" db="EMBL/GenBank/DDBJ databases">
        <authorList>
            <person name="Gilroy R."/>
        </authorList>
    </citation>
    <scope>NUCLEOTIDE SEQUENCE</scope>
    <source>
        <strain evidence="1">CHK123-3438</strain>
    </source>
</reference>
<sequence length="136" mass="15768">MNELYKSIAAGLKAVKSCAVYREDVPQNFKTPSFMVTIYDQNPSRGINGRLKNEVSLDVLYFPENKGRAELQEECWSVGQALTREFAAPGFKIKNRNLKIEDNVLHFKFNVDYREYNDIPGVKMRTQTIDERIKEE</sequence>
<dbReference type="InterPro" id="IPR049254">
    <property type="entry name" value="Phage_tail_terminator"/>
</dbReference>
<name>A0A9D1GKR7_9FIRM</name>
<dbReference type="AlphaFoldDB" id="A0A9D1GKR7"/>
<dbReference type="Proteomes" id="UP000886860">
    <property type="component" value="Unassembled WGS sequence"/>
</dbReference>
<comment type="caution">
    <text evidence="1">The sequence shown here is derived from an EMBL/GenBank/DDBJ whole genome shotgun (WGS) entry which is preliminary data.</text>
</comment>
<reference evidence="1" key="2">
    <citation type="journal article" date="2021" name="PeerJ">
        <title>Extensive microbial diversity within the chicken gut microbiome revealed by metagenomics and culture.</title>
        <authorList>
            <person name="Gilroy R."/>
            <person name="Ravi A."/>
            <person name="Getino M."/>
            <person name="Pursley I."/>
            <person name="Horton D.L."/>
            <person name="Alikhan N.F."/>
            <person name="Baker D."/>
            <person name="Gharbi K."/>
            <person name="Hall N."/>
            <person name="Watson M."/>
            <person name="Adriaenssens E.M."/>
            <person name="Foster-Nyarko E."/>
            <person name="Jarju S."/>
            <person name="Secka A."/>
            <person name="Antonio M."/>
            <person name="Oren A."/>
            <person name="Chaudhuri R.R."/>
            <person name="La Ragione R."/>
            <person name="Hildebrand F."/>
            <person name="Pallen M.J."/>
        </authorList>
    </citation>
    <scope>NUCLEOTIDE SEQUENCE</scope>
    <source>
        <strain evidence="1">CHK123-3438</strain>
    </source>
</reference>
<dbReference type="EMBL" id="DVKS01000129">
    <property type="protein sequence ID" value="HIT41929.1"/>
    <property type="molecule type" value="Genomic_DNA"/>
</dbReference>
<protein>
    <recommendedName>
        <fullName evidence="3">Phage protein</fullName>
    </recommendedName>
</protein>
<accession>A0A9D1GKR7</accession>
<evidence type="ECO:0008006" key="3">
    <source>
        <dbReference type="Google" id="ProtNLM"/>
    </source>
</evidence>
<dbReference type="Pfam" id="PF20765">
    <property type="entry name" value="Phage_tail_terminator_8"/>
    <property type="match status" value="1"/>
</dbReference>
<organism evidence="1 2">
    <name type="scientific">Candidatus Caccovicinus merdipullorum</name>
    <dbReference type="NCBI Taxonomy" id="2840724"/>
    <lineage>
        <taxon>Bacteria</taxon>
        <taxon>Bacillati</taxon>
        <taxon>Bacillota</taxon>
        <taxon>Clostridia</taxon>
        <taxon>Eubacteriales</taxon>
        <taxon>Candidatus Caccovicinus</taxon>
    </lineage>
</organism>
<proteinExistence type="predicted"/>